<dbReference type="AlphaFoldDB" id="A0A4Q1VL94"/>
<keyword evidence="1" id="KW-1133">Transmembrane helix</keyword>
<accession>A0A4Q1VL94</accession>
<dbReference type="PANTHER" id="PTHR42941:SF1">
    <property type="entry name" value="SLL1037 PROTEIN"/>
    <property type="match status" value="1"/>
</dbReference>
<dbReference type="Proteomes" id="UP000290819">
    <property type="component" value="Unassembled WGS sequence"/>
</dbReference>
<dbReference type="RefSeq" id="WP_129268310.1">
    <property type="nucleotide sequence ID" value="NZ_MZXW01000011.1"/>
</dbReference>
<name>A0A4Q1VL94_9BRAD</name>
<dbReference type="Gene3D" id="3.40.190.10">
    <property type="entry name" value="Periplasmic binding protein-like II"/>
    <property type="match status" value="2"/>
</dbReference>
<dbReference type="InterPro" id="IPR011852">
    <property type="entry name" value="TRAP_TAXI"/>
</dbReference>
<keyword evidence="3" id="KW-1185">Reference proteome</keyword>
<dbReference type="EMBL" id="MZXW01000011">
    <property type="protein sequence ID" value="RXT50987.1"/>
    <property type="molecule type" value="Genomic_DNA"/>
</dbReference>
<gene>
    <name evidence="2" type="ORF">B5V03_05695</name>
</gene>
<feature type="transmembrane region" description="Helical" evidence="1">
    <location>
        <begin position="28"/>
        <end position="46"/>
    </location>
</feature>
<protein>
    <submittedName>
        <fullName evidence="2">C4-dicarboxylate ABC transporter substrate-binding protein</fullName>
    </submittedName>
</protein>
<evidence type="ECO:0000313" key="3">
    <source>
        <dbReference type="Proteomes" id="UP000290819"/>
    </source>
</evidence>
<reference evidence="2 3" key="1">
    <citation type="submission" date="2017-03" db="EMBL/GenBank/DDBJ databases">
        <authorList>
            <person name="Safronova V.I."/>
            <person name="Sazanova A.L."/>
            <person name="Chirak E.R."/>
        </authorList>
    </citation>
    <scope>NUCLEOTIDE SEQUENCE [LARGE SCALE GENOMIC DNA]</scope>
    <source>
        <strain evidence="2 3">Opo-243</strain>
    </source>
</reference>
<keyword evidence="1" id="KW-0812">Transmembrane</keyword>
<keyword evidence="1" id="KW-0472">Membrane</keyword>
<organism evidence="2 3">
    <name type="scientific">Bradyrhizobium betae</name>
    <dbReference type="NCBI Taxonomy" id="244734"/>
    <lineage>
        <taxon>Bacteria</taxon>
        <taxon>Pseudomonadati</taxon>
        <taxon>Pseudomonadota</taxon>
        <taxon>Alphaproteobacteria</taxon>
        <taxon>Hyphomicrobiales</taxon>
        <taxon>Nitrobacteraceae</taxon>
        <taxon>Bradyrhizobium</taxon>
    </lineage>
</organism>
<dbReference type="SUPFAM" id="SSF53850">
    <property type="entry name" value="Periplasmic binding protein-like II"/>
    <property type="match status" value="1"/>
</dbReference>
<dbReference type="OrthoDB" id="8253130at2"/>
<sequence length="482" mass="51799">MSTEGPNSSPIEPPSRRPKVIKTNQQQVFLYVVLTLLLSLATVWGGRTWLHNSETLTFAVGTPNSDEALFAAKLAALLKNNASRFRIKIVNNGDNAKALAQFDRKQADLTVLRTDAKVPLRARTLAILEHDLVLLLGPGNKKIKSLAELKKKKVAVLAESESSLAFVRSILDVPDGPDAAKMVQMAPQGATLDKLFAPASGFGAVIAVVHASKAVRDKGYEQVAKRGGFTLNAIDEAKALARKIPGISSETLTAGTLSASPEIPDDDLDTIGLEWLLVTQSKMSAATAGELARTVYENKSALGLDSGFASRIEPASVEKDAYVMAHQGAADYINDDTKSFMDKYSDLMYLGAAALSVIGSIFAAIYAKITRIAPEKAGELSTAVLDVGERIEHAHSLDQLECLQDELEGILRGAVIGLRDGTISTDGLDTFKLGYEFVRDEIGMRRDYLKRHCADADKVAQDTAPPQHDESNVVVVKTAQSA</sequence>
<comment type="caution">
    <text evidence="2">The sequence shown here is derived from an EMBL/GenBank/DDBJ whole genome shotgun (WGS) entry which is preliminary data.</text>
</comment>
<dbReference type="Pfam" id="PF16868">
    <property type="entry name" value="NMT1_3"/>
    <property type="match status" value="1"/>
</dbReference>
<feature type="transmembrane region" description="Helical" evidence="1">
    <location>
        <begin position="347"/>
        <end position="367"/>
    </location>
</feature>
<dbReference type="PANTHER" id="PTHR42941">
    <property type="entry name" value="SLL1037 PROTEIN"/>
    <property type="match status" value="1"/>
</dbReference>
<evidence type="ECO:0000256" key="1">
    <source>
        <dbReference type="SAM" id="Phobius"/>
    </source>
</evidence>
<proteinExistence type="predicted"/>
<evidence type="ECO:0000313" key="2">
    <source>
        <dbReference type="EMBL" id="RXT50987.1"/>
    </source>
</evidence>